<keyword evidence="14" id="KW-0031">Aminopeptidase</keyword>
<feature type="domain" description="Aminopeptidase P N-terminal" evidence="13">
    <location>
        <begin position="2"/>
        <end position="137"/>
    </location>
</feature>
<dbReference type="GO" id="GO:0006508">
    <property type="term" value="P:proteolysis"/>
    <property type="evidence" value="ECO:0007669"/>
    <property type="project" value="UniProtKB-KW"/>
</dbReference>
<evidence type="ECO:0000256" key="8">
    <source>
        <dbReference type="ARBA" id="ARBA00023049"/>
    </source>
</evidence>
<dbReference type="InterPro" id="IPR000994">
    <property type="entry name" value="Pept_M24"/>
</dbReference>
<dbReference type="InterPro" id="IPR001131">
    <property type="entry name" value="Peptidase_M24B_aminopep-P_CS"/>
</dbReference>
<comment type="cofactor">
    <cofactor evidence="2">
        <name>Mn(2+)</name>
        <dbReference type="ChEBI" id="CHEBI:29035"/>
    </cofactor>
</comment>
<dbReference type="PROSITE" id="PS00491">
    <property type="entry name" value="PROLINE_PEPTIDASE"/>
    <property type="match status" value="1"/>
</dbReference>
<evidence type="ECO:0000313" key="15">
    <source>
        <dbReference type="Proteomes" id="UP000228621"/>
    </source>
</evidence>
<evidence type="ECO:0000256" key="9">
    <source>
        <dbReference type="ARBA" id="ARBA00023211"/>
    </source>
</evidence>
<keyword evidence="7" id="KW-0378">Hydrolase</keyword>
<dbReference type="GO" id="GO:0030145">
    <property type="term" value="F:manganese ion binding"/>
    <property type="evidence" value="ECO:0007669"/>
    <property type="project" value="InterPro"/>
</dbReference>
<evidence type="ECO:0000256" key="7">
    <source>
        <dbReference type="ARBA" id="ARBA00022801"/>
    </source>
</evidence>
<keyword evidence="5" id="KW-0645">Protease</keyword>
<comment type="caution">
    <text evidence="14">The sequence shown here is derived from an EMBL/GenBank/DDBJ whole genome shotgun (WGS) entry which is preliminary data.</text>
</comment>
<evidence type="ECO:0000256" key="3">
    <source>
        <dbReference type="ARBA" id="ARBA00008766"/>
    </source>
</evidence>
<reference evidence="15" key="1">
    <citation type="journal article" date="2019" name="Genome Announc.">
        <title>Draft Genome Sequence of Pseudoalteromonas piscicida Strain 36Y ROTHPW, an Hypersaline Seawater Isolate from the South Coast of Sonora, Mexico.</title>
        <authorList>
            <person name="Sanchez-Diaz R."/>
            <person name="Molina-Garza Z.J."/>
            <person name="Cruz-Suarez L.E."/>
            <person name="Selvin J."/>
            <person name="Kiran G.S."/>
            <person name="Ibarra-Gamez J.C."/>
            <person name="Gomez-Gil B."/>
            <person name="Galaviz-Silva L."/>
        </authorList>
    </citation>
    <scope>NUCLEOTIDE SEQUENCE [LARGE SCALE GENOMIC DNA]</scope>
    <source>
        <strain evidence="15">36Y_RITHPW</strain>
    </source>
</reference>
<dbReference type="NCBIfam" id="NF008131">
    <property type="entry name" value="PRK10879.1"/>
    <property type="match status" value="1"/>
</dbReference>
<keyword evidence="9" id="KW-0464">Manganese</keyword>
<dbReference type="InterPro" id="IPR036005">
    <property type="entry name" value="Creatinase/aminopeptidase-like"/>
</dbReference>
<dbReference type="InterPro" id="IPR001714">
    <property type="entry name" value="Pept_M24_MAP"/>
</dbReference>
<dbReference type="AlphaFoldDB" id="A0A2A5JJW3"/>
<evidence type="ECO:0000256" key="5">
    <source>
        <dbReference type="ARBA" id="ARBA00022670"/>
    </source>
</evidence>
<evidence type="ECO:0000256" key="12">
    <source>
        <dbReference type="ARBA" id="ARBA00081411"/>
    </source>
</evidence>
<sequence>MIKNSEFVARRERLIAALDNNSVAIVPAAVELTRSRDTEFPFRQDSDFFYLTGFKEPDAVLVLTKDRDGNAQSTLFCRNKDKVAEIWHGRRMGYEQAKVQLELDQTFALSELDDELLNLVNGRKVLFYGQGTYDAFDDKVWQLLNTLRGAPKKGYRAPEIIKDIRPLVHEMRLFKSDAEVALMREAGKISAQAHVRAMQFAKPGATEYQLEAEIHHHYAMNGARHPAYGTIVGGGINATILHYTDNCDVLKDGDLVLIDSGCELEGYAADITRTFPVNGKFSEAQSKIYNLVLAAQQAAFEAVKPGSTLVKANQAAMKVLTQGLVDLGILAGDVDELVAAQACKAFYMHGLGHWLGLDVHDVGEYKLDEADRPFEPGMVLTIEPGLYFDEEAQVPDEYKGIGIRIEDDLLITESGFENLTVQVPKTIAEIEALMNN</sequence>
<dbReference type="Pfam" id="PF05195">
    <property type="entry name" value="AMP_N"/>
    <property type="match status" value="1"/>
</dbReference>
<accession>A0A2A5JJW3</accession>
<comment type="catalytic activity">
    <reaction evidence="1">
        <text>Release of any N-terminal amino acid, including proline, that is linked to proline, even from a dipeptide or tripeptide.</text>
        <dbReference type="EC" id="3.4.11.9"/>
    </reaction>
</comment>
<evidence type="ECO:0000256" key="11">
    <source>
        <dbReference type="ARBA" id="ARBA00075356"/>
    </source>
</evidence>
<keyword evidence="6" id="KW-0479">Metal-binding</keyword>
<dbReference type="PRINTS" id="PR00599">
    <property type="entry name" value="MAPEPTIDASE"/>
</dbReference>
<dbReference type="RefSeq" id="WP_099644092.1">
    <property type="nucleotide sequence ID" value="NZ_JAQPZX010000049.1"/>
</dbReference>
<dbReference type="FunFam" id="3.90.230.10:FF:000002">
    <property type="entry name" value="Xaa-Pro aminopeptidase 3"/>
    <property type="match status" value="1"/>
</dbReference>
<evidence type="ECO:0000256" key="4">
    <source>
        <dbReference type="ARBA" id="ARBA00012574"/>
    </source>
</evidence>
<dbReference type="SMART" id="SM01011">
    <property type="entry name" value="AMP_N"/>
    <property type="match status" value="1"/>
</dbReference>
<dbReference type="Proteomes" id="UP000228621">
    <property type="component" value="Unassembled WGS sequence"/>
</dbReference>
<dbReference type="InterPro" id="IPR052433">
    <property type="entry name" value="X-Pro_dipept-like"/>
</dbReference>
<dbReference type="Pfam" id="PF00557">
    <property type="entry name" value="Peptidase_M24"/>
    <property type="match status" value="1"/>
</dbReference>
<dbReference type="InterPro" id="IPR029149">
    <property type="entry name" value="Creatin/AminoP/Spt16_N"/>
</dbReference>
<organism evidence="14 15">
    <name type="scientific">Pseudoalteromonas piscicida</name>
    <dbReference type="NCBI Taxonomy" id="43662"/>
    <lineage>
        <taxon>Bacteria</taxon>
        <taxon>Pseudomonadati</taxon>
        <taxon>Pseudomonadota</taxon>
        <taxon>Gammaproteobacteria</taxon>
        <taxon>Alteromonadales</taxon>
        <taxon>Pseudoalteromonadaceae</taxon>
        <taxon>Pseudoalteromonas</taxon>
    </lineage>
</organism>
<evidence type="ECO:0000256" key="10">
    <source>
        <dbReference type="ARBA" id="ARBA00069363"/>
    </source>
</evidence>
<dbReference type="Gene3D" id="3.40.350.10">
    <property type="entry name" value="Creatinase/prolidase N-terminal domain"/>
    <property type="match status" value="1"/>
</dbReference>
<dbReference type="OrthoDB" id="9806388at2"/>
<gene>
    <name evidence="14" type="ORF">CEX98_21735</name>
</gene>
<evidence type="ECO:0000313" key="14">
    <source>
        <dbReference type="EMBL" id="PCK29649.1"/>
    </source>
</evidence>
<evidence type="ECO:0000256" key="1">
    <source>
        <dbReference type="ARBA" id="ARBA00001424"/>
    </source>
</evidence>
<dbReference type="CDD" id="cd01087">
    <property type="entry name" value="Prolidase"/>
    <property type="match status" value="1"/>
</dbReference>
<keyword evidence="8" id="KW-0482">Metalloprotease</keyword>
<dbReference type="EC" id="3.4.11.9" evidence="4"/>
<dbReference type="SUPFAM" id="SSF53092">
    <property type="entry name" value="Creatinase/prolidase N-terminal domain"/>
    <property type="match status" value="1"/>
</dbReference>
<dbReference type="PANTHER" id="PTHR43226">
    <property type="entry name" value="XAA-PRO AMINOPEPTIDASE 3"/>
    <property type="match status" value="1"/>
</dbReference>
<evidence type="ECO:0000259" key="13">
    <source>
        <dbReference type="SMART" id="SM01011"/>
    </source>
</evidence>
<name>A0A2A5JJW3_PSEO7</name>
<keyword evidence="15" id="KW-1185">Reference proteome</keyword>
<evidence type="ECO:0000256" key="6">
    <source>
        <dbReference type="ARBA" id="ARBA00022723"/>
    </source>
</evidence>
<comment type="similarity">
    <text evidence="3">Belongs to the peptidase M24B family.</text>
</comment>
<dbReference type="InterPro" id="IPR007865">
    <property type="entry name" value="Aminopep_P_N"/>
</dbReference>
<dbReference type="GO" id="GO:0005829">
    <property type="term" value="C:cytosol"/>
    <property type="evidence" value="ECO:0007669"/>
    <property type="project" value="TreeGrafter"/>
</dbReference>
<evidence type="ECO:0000256" key="2">
    <source>
        <dbReference type="ARBA" id="ARBA00001936"/>
    </source>
</evidence>
<protein>
    <recommendedName>
        <fullName evidence="10">Xaa-Pro aminopeptidase</fullName>
        <ecNumber evidence="4">3.4.11.9</ecNumber>
    </recommendedName>
    <alternativeName>
        <fullName evidence="11">Aminopeptidase P II</fullName>
    </alternativeName>
    <alternativeName>
        <fullName evidence="12">X-Pro aminopeptidase</fullName>
    </alternativeName>
</protein>
<dbReference type="Gene3D" id="3.90.230.10">
    <property type="entry name" value="Creatinase/methionine aminopeptidase superfamily"/>
    <property type="match status" value="1"/>
</dbReference>
<dbReference type="EMBL" id="NKHF01000108">
    <property type="protein sequence ID" value="PCK29649.1"/>
    <property type="molecule type" value="Genomic_DNA"/>
</dbReference>
<dbReference type="GO" id="GO:0070006">
    <property type="term" value="F:metalloaminopeptidase activity"/>
    <property type="evidence" value="ECO:0007669"/>
    <property type="project" value="InterPro"/>
</dbReference>
<proteinExistence type="inferred from homology"/>
<dbReference type="PANTHER" id="PTHR43226:SF4">
    <property type="entry name" value="XAA-PRO AMINOPEPTIDASE 3"/>
    <property type="match status" value="1"/>
</dbReference>
<dbReference type="SUPFAM" id="SSF55920">
    <property type="entry name" value="Creatinase/aminopeptidase"/>
    <property type="match status" value="1"/>
</dbReference>